<evidence type="ECO:0000259" key="9">
    <source>
        <dbReference type="Pfam" id="PF04068"/>
    </source>
</evidence>
<reference evidence="11" key="2">
    <citation type="submission" date="2023-11" db="UniProtKB">
        <authorList>
            <consortium name="WormBaseParasite"/>
        </authorList>
    </citation>
    <scope>IDENTIFICATION</scope>
</reference>
<dbReference type="Pfam" id="PF04068">
    <property type="entry name" value="Fer4_RLI"/>
    <property type="match status" value="1"/>
</dbReference>
<comment type="catalytic activity">
    <reaction evidence="6">
        <text>an N(1)-methylpseudouridine in rRNA + S-adenosyl-L-methionine = N(1)-methyl-N(3)-[(3S)-3-amino-3-carboxypropyl]pseudouridine in rRNA + S-methyl-5'-thioadenosine + H(+)</text>
        <dbReference type="Rhea" id="RHEA:63296"/>
        <dbReference type="Rhea" id="RHEA-COMP:11634"/>
        <dbReference type="Rhea" id="RHEA-COMP:16310"/>
        <dbReference type="ChEBI" id="CHEBI:15378"/>
        <dbReference type="ChEBI" id="CHEBI:17509"/>
        <dbReference type="ChEBI" id="CHEBI:59789"/>
        <dbReference type="ChEBI" id="CHEBI:74890"/>
        <dbReference type="ChEBI" id="CHEBI:146234"/>
        <dbReference type="EC" id="2.5.1.157"/>
    </reaction>
</comment>
<feature type="domain" description="RNase L inhibitor RLI-like possible metal-binding" evidence="9">
    <location>
        <begin position="86"/>
        <end position="115"/>
    </location>
</feature>
<evidence type="ECO:0000256" key="7">
    <source>
        <dbReference type="SAM" id="MobiDB-lite"/>
    </source>
</evidence>
<dbReference type="InterPro" id="IPR007177">
    <property type="entry name" value="Tsr3_C"/>
</dbReference>
<dbReference type="SUPFAM" id="SSF53335">
    <property type="entry name" value="S-adenosyl-L-methionine-dependent methyltransferases"/>
    <property type="match status" value="1"/>
</dbReference>
<dbReference type="InterPro" id="IPR007209">
    <property type="entry name" value="RNaseL-inhib-like_metal-bd_dom"/>
</dbReference>
<dbReference type="InterPro" id="IPR029063">
    <property type="entry name" value="SAM-dependent_MTases_sf"/>
</dbReference>
<keyword evidence="4 6" id="KW-0808">Transferase</keyword>
<dbReference type="Pfam" id="PF04034">
    <property type="entry name" value="Ribo_biogen_C"/>
    <property type="match status" value="1"/>
</dbReference>
<dbReference type="CDD" id="cd02440">
    <property type="entry name" value="AdoMet_MTases"/>
    <property type="match status" value="1"/>
</dbReference>
<evidence type="ECO:0000313" key="10">
    <source>
        <dbReference type="Proteomes" id="UP000050792"/>
    </source>
</evidence>
<feature type="domain" description="16S/18S rRNA aminocarboxypropyltransferase Tsr3 C-terminal" evidence="8">
    <location>
        <begin position="121"/>
        <end position="247"/>
    </location>
</feature>
<keyword evidence="5 6" id="KW-0949">S-adenosyl-L-methionine</keyword>
<evidence type="ECO:0000256" key="6">
    <source>
        <dbReference type="HAMAP-Rule" id="MF_03146"/>
    </source>
</evidence>
<sequence length="605" mass="68517">MHGQCCALVYLVILTSNVIRLFICFCWFKNAEVYQQYDFNLVYFQFSDMKTKRKHLSSSKYERGMAETHVCGSNLNNEAPRKILTAMWDFEQCDPKRCSGRKLVRLGMTKLLRLNESFGGIVLTPTATCVLSPDTDRQLMHSGGIAVVDCSWAQLEQTGFKKLKFHHGRLLPLLIASNPVKYGKPFQLSCVEALAASLYILGEHNQATEFLNKFSWGHQFLTLNKQRLQSYAKCSTSKEILCCQDRFLEQITRVDSSNTESYADIYAELDNQILADSSSSQCSSSSEDFTEQRTETHSPTDSNFGQQDSTVIEGEEINKVITKQIDTLVSSFERTKLFTECGKNWDRFYKRNGVRFFKDRHWTTHEFTELSSLHNRTPRSLLEVGCGVGNFLIPLIESMLSISKAGIDIAEESCVSKTNGISRIYACDISQRAVDILDERLKEFPVKCNAFVCDVTKTYSLKAALSSLNSVSDQEFNNAEHGVDLVTLIFVLSALNPQEMFTCLCNVASVLSPGGRLLFRDYGQYDHAQLRFGRGSRLFADRPSYVRQDGTLSYFFTKDELANLFSNAGLSVHRLHFVHKETRNVAKDLCVQRVFLQAVCEKPAS</sequence>
<feature type="region of interest" description="Disordered" evidence="7">
    <location>
        <begin position="278"/>
        <end position="307"/>
    </location>
</feature>
<dbReference type="AlphaFoldDB" id="A0AA85G1W2"/>
<evidence type="ECO:0000259" key="8">
    <source>
        <dbReference type="Pfam" id="PF04034"/>
    </source>
</evidence>
<dbReference type="Pfam" id="PF13489">
    <property type="entry name" value="Methyltransf_23"/>
    <property type="match status" value="1"/>
</dbReference>
<dbReference type="PANTHER" id="PTHR20426:SF0">
    <property type="entry name" value="18S RRNA AMINOCARBOXYPROPYLTRANSFERASE"/>
    <property type="match status" value="1"/>
</dbReference>
<evidence type="ECO:0000256" key="5">
    <source>
        <dbReference type="ARBA" id="ARBA00022691"/>
    </source>
</evidence>
<dbReference type="Proteomes" id="UP000050792">
    <property type="component" value="Unassembled WGS sequence"/>
</dbReference>
<evidence type="ECO:0000256" key="1">
    <source>
        <dbReference type="ARBA" id="ARBA00022490"/>
    </source>
</evidence>
<reference evidence="10" key="1">
    <citation type="submission" date="2022-06" db="EMBL/GenBank/DDBJ databases">
        <authorList>
            <person name="Berger JAMES D."/>
            <person name="Berger JAMES D."/>
        </authorList>
    </citation>
    <scope>NUCLEOTIDE SEQUENCE [LARGE SCALE GENOMIC DNA]</scope>
</reference>
<evidence type="ECO:0000313" key="11">
    <source>
        <dbReference type="WBParaSite" id="SRDH1_75950.7"/>
    </source>
</evidence>
<comment type="caution">
    <text evidence="6">Lacks conserved residue(s) required for the propagation of feature annotation.</text>
</comment>
<comment type="function">
    <text evidence="6">Aminocarboxypropyltransferase that catalyzes the aminocarboxypropyl transfer on pseudouridine in 18S rRNA. It constitutes the last step in biosynthesis of the hypermodified N1-methyl-N3-(3-amino-3-carboxypropyl) pseudouridine (m1acp3-Psi).</text>
</comment>
<feature type="binding site" evidence="6">
    <location>
        <position position="99"/>
    </location>
    <ligand>
        <name>S-adenosyl-L-methionine</name>
        <dbReference type="ChEBI" id="CHEBI:59789"/>
    </ligand>
</feature>
<feature type="binding site" evidence="6">
    <location>
        <position position="148"/>
    </location>
    <ligand>
        <name>S-adenosyl-L-methionine</name>
        <dbReference type="ChEBI" id="CHEBI:59789"/>
    </ligand>
</feature>
<dbReference type="EC" id="2.5.1.157" evidence="6"/>
<comment type="similarity">
    <text evidence="6">Belongs to the TDD superfamily. TSR3 family.</text>
</comment>
<dbReference type="NCBIfam" id="NF002621">
    <property type="entry name" value="PRK02287.1"/>
    <property type="match status" value="1"/>
</dbReference>
<name>A0AA85G1W2_9TREM</name>
<dbReference type="WBParaSite" id="SRDH1_75950.7">
    <property type="protein sequence ID" value="SRDH1_75950.7"/>
    <property type="gene ID" value="SRDH1_75950"/>
</dbReference>
<dbReference type="GO" id="GO:0106388">
    <property type="term" value="F:rRNA small subunit aminocarboxypropyltransferase activity"/>
    <property type="evidence" value="ECO:0007669"/>
    <property type="project" value="UniProtKB-EC"/>
</dbReference>
<feature type="binding site" evidence="6">
    <location>
        <position position="171"/>
    </location>
    <ligand>
        <name>S-adenosyl-L-methionine</name>
        <dbReference type="ChEBI" id="CHEBI:59789"/>
    </ligand>
</feature>
<keyword evidence="3 6" id="KW-0698">rRNA processing</keyword>
<keyword evidence="10" id="KW-1185">Reference proteome</keyword>
<dbReference type="PANTHER" id="PTHR20426">
    <property type="entry name" value="RIBOSOME BIOGENESIS PROTEIN TSR3 HOMOLOG"/>
    <property type="match status" value="1"/>
</dbReference>
<dbReference type="GO" id="GO:0000455">
    <property type="term" value="P:enzyme-directed rRNA pseudouridine synthesis"/>
    <property type="evidence" value="ECO:0007669"/>
    <property type="project" value="UniProtKB-UniRule"/>
</dbReference>
<organism evidence="10 11">
    <name type="scientific">Schistosoma rodhaini</name>
    <dbReference type="NCBI Taxonomy" id="6188"/>
    <lineage>
        <taxon>Eukaryota</taxon>
        <taxon>Metazoa</taxon>
        <taxon>Spiralia</taxon>
        <taxon>Lophotrochozoa</taxon>
        <taxon>Platyhelminthes</taxon>
        <taxon>Trematoda</taxon>
        <taxon>Digenea</taxon>
        <taxon>Strigeidida</taxon>
        <taxon>Schistosomatoidea</taxon>
        <taxon>Schistosomatidae</taxon>
        <taxon>Schistosoma</taxon>
    </lineage>
</organism>
<evidence type="ECO:0000256" key="4">
    <source>
        <dbReference type="ARBA" id="ARBA00022679"/>
    </source>
</evidence>
<accession>A0AA85G1W2</accession>
<protein>
    <recommendedName>
        <fullName evidence="6">18S rRNA aminocarboxypropyltransferase</fullName>
        <ecNumber evidence="6">2.5.1.157</ecNumber>
    </recommendedName>
</protein>
<keyword evidence="2 6" id="KW-0690">Ribosome biogenesis</keyword>
<proteinExistence type="inferred from homology"/>
<evidence type="ECO:0000256" key="3">
    <source>
        <dbReference type="ARBA" id="ARBA00022552"/>
    </source>
</evidence>
<keyword evidence="1" id="KW-0963">Cytoplasm</keyword>
<dbReference type="Gene3D" id="3.40.50.150">
    <property type="entry name" value="Vaccinia Virus protein VP39"/>
    <property type="match status" value="1"/>
</dbReference>
<dbReference type="HAMAP" id="MF_01116">
    <property type="entry name" value="TSR3"/>
    <property type="match status" value="1"/>
</dbReference>
<dbReference type="GO" id="GO:1904047">
    <property type="term" value="F:S-adenosyl-L-methionine binding"/>
    <property type="evidence" value="ECO:0007669"/>
    <property type="project" value="UniProtKB-UniRule"/>
</dbReference>
<evidence type="ECO:0000256" key="2">
    <source>
        <dbReference type="ARBA" id="ARBA00022517"/>
    </source>
</evidence>
<dbReference type="InterPro" id="IPR022968">
    <property type="entry name" value="Tsr3-like"/>
</dbReference>